<protein>
    <submittedName>
        <fullName evidence="2">Uncharacterized protein</fullName>
    </submittedName>
</protein>
<evidence type="ECO:0000313" key="3">
    <source>
        <dbReference type="Proteomes" id="UP000828390"/>
    </source>
</evidence>
<reference evidence="2" key="2">
    <citation type="submission" date="2020-11" db="EMBL/GenBank/DDBJ databases">
        <authorList>
            <person name="McCartney M.A."/>
            <person name="Auch B."/>
            <person name="Kono T."/>
            <person name="Mallez S."/>
            <person name="Becker A."/>
            <person name="Gohl D.M."/>
            <person name="Silverstein K.A.T."/>
            <person name="Koren S."/>
            <person name="Bechman K.B."/>
            <person name="Herman A."/>
            <person name="Abrahante J.E."/>
            <person name="Garbe J."/>
        </authorList>
    </citation>
    <scope>NUCLEOTIDE SEQUENCE</scope>
    <source>
        <strain evidence="2">Duluth1</strain>
        <tissue evidence="2">Whole animal</tissue>
    </source>
</reference>
<dbReference type="EMBL" id="JAIWYP010000014">
    <property type="protein sequence ID" value="KAH3711283.1"/>
    <property type="molecule type" value="Genomic_DNA"/>
</dbReference>
<keyword evidence="3" id="KW-1185">Reference proteome</keyword>
<feature type="compositionally biased region" description="Low complexity" evidence="1">
    <location>
        <begin position="1"/>
        <end position="17"/>
    </location>
</feature>
<comment type="caution">
    <text evidence="2">The sequence shown here is derived from an EMBL/GenBank/DDBJ whole genome shotgun (WGS) entry which is preliminary data.</text>
</comment>
<dbReference type="Proteomes" id="UP000828390">
    <property type="component" value="Unassembled WGS sequence"/>
</dbReference>
<gene>
    <name evidence="2" type="ORF">DPMN_070787</name>
</gene>
<reference evidence="2" key="1">
    <citation type="journal article" date="2019" name="bioRxiv">
        <title>The Genome of the Zebra Mussel, Dreissena polymorpha: A Resource for Invasive Species Research.</title>
        <authorList>
            <person name="McCartney M.A."/>
            <person name="Auch B."/>
            <person name="Kono T."/>
            <person name="Mallez S."/>
            <person name="Zhang Y."/>
            <person name="Obille A."/>
            <person name="Becker A."/>
            <person name="Abrahante J.E."/>
            <person name="Garbe J."/>
            <person name="Badalamenti J.P."/>
            <person name="Herman A."/>
            <person name="Mangelson H."/>
            <person name="Liachko I."/>
            <person name="Sullivan S."/>
            <person name="Sone E.D."/>
            <person name="Koren S."/>
            <person name="Silverstein K.A.T."/>
            <person name="Beckman K.B."/>
            <person name="Gohl D.M."/>
        </authorList>
    </citation>
    <scope>NUCLEOTIDE SEQUENCE</scope>
    <source>
        <strain evidence="2">Duluth1</strain>
        <tissue evidence="2">Whole animal</tissue>
    </source>
</reference>
<evidence type="ECO:0000313" key="2">
    <source>
        <dbReference type="EMBL" id="KAH3711283.1"/>
    </source>
</evidence>
<accession>A0A9D3Z203</accession>
<dbReference type="AlphaFoldDB" id="A0A9D3Z203"/>
<organism evidence="2 3">
    <name type="scientific">Dreissena polymorpha</name>
    <name type="common">Zebra mussel</name>
    <name type="synonym">Mytilus polymorpha</name>
    <dbReference type="NCBI Taxonomy" id="45954"/>
    <lineage>
        <taxon>Eukaryota</taxon>
        <taxon>Metazoa</taxon>
        <taxon>Spiralia</taxon>
        <taxon>Lophotrochozoa</taxon>
        <taxon>Mollusca</taxon>
        <taxon>Bivalvia</taxon>
        <taxon>Autobranchia</taxon>
        <taxon>Heteroconchia</taxon>
        <taxon>Euheterodonta</taxon>
        <taxon>Imparidentia</taxon>
        <taxon>Neoheterodontei</taxon>
        <taxon>Myida</taxon>
        <taxon>Dreissenoidea</taxon>
        <taxon>Dreissenidae</taxon>
        <taxon>Dreissena</taxon>
    </lineage>
</organism>
<name>A0A9D3Z203_DREPO</name>
<proteinExistence type="predicted"/>
<sequence>MEARPSTSSASGSSAVSLDHLDSIDDGQPSPTEKKRHISAWLTGNTETLFDVGDEDDDPNMQHAEEHATKTVKINKSDITDNQDLWFIKEIIARVHHVPIDISPEMNDAIPILTAHKYRATGPNTGISCFRNILFRDCSRWSGQGVVHLFIKKNTFLNDAINCYPSPVRREVQSTEKSNRTFSALSVKHRISTSKEIV</sequence>
<evidence type="ECO:0000256" key="1">
    <source>
        <dbReference type="SAM" id="MobiDB-lite"/>
    </source>
</evidence>
<feature type="region of interest" description="Disordered" evidence="1">
    <location>
        <begin position="1"/>
        <end position="37"/>
    </location>
</feature>